<keyword evidence="3" id="KW-1185">Reference proteome</keyword>
<reference evidence="2 3" key="1">
    <citation type="submission" date="2016-11" db="EMBL/GenBank/DDBJ databases">
        <title>The macronuclear genome of Stentor coeruleus: a giant cell with tiny introns.</title>
        <authorList>
            <person name="Slabodnick M."/>
            <person name="Ruby J.G."/>
            <person name="Reiff S.B."/>
            <person name="Swart E.C."/>
            <person name="Gosai S."/>
            <person name="Prabakaran S."/>
            <person name="Witkowska E."/>
            <person name="Larue G.E."/>
            <person name="Fisher S."/>
            <person name="Freeman R.M."/>
            <person name="Gunawardena J."/>
            <person name="Chu W."/>
            <person name="Stover N.A."/>
            <person name="Gregory B.D."/>
            <person name="Nowacki M."/>
            <person name="Derisi J."/>
            <person name="Roy S.W."/>
            <person name="Marshall W.F."/>
            <person name="Sood P."/>
        </authorList>
    </citation>
    <scope>NUCLEOTIDE SEQUENCE [LARGE SCALE GENOMIC DNA]</scope>
    <source>
        <strain evidence="2">WM001</strain>
    </source>
</reference>
<feature type="transmembrane region" description="Helical" evidence="1">
    <location>
        <begin position="143"/>
        <end position="166"/>
    </location>
</feature>
<dbReference type="Proteomes" id="UP000187209">
    <property type="component" value="Unassembled WGS sequence"/>
</dbReference>
<keyword evidence="1" id="KW-0812">Transmembrane</keyword>
<name>A0A1R2CRN3_9CILI</name>
<feature type="transmembrane region" description="Helical" evidence="1">
    <location>
        <begin position="187"/>
        <end position="206"/>
    </location>
</feature>
<keyword evidence="1" id="KW-0472">Membrane</keyword>
<feature type="transmembrane region" description="Helical" evidence="1">
    <location>
        <begin position="212"/>
        <end position="230"/>
    </location>
</feature>
<dbReference type="EMBL" id="MPUH01000076">
    <property type="protein sequence ID" value="OMJ91674.1"/>
    <property type="molecule type" value="Genomic_DNA"/>
</dbReference>
<proteinExistence type="predicted"/>
<protein>
    <submittedName>
        <fullName evidence="2">Uncharacterized protein</fullName>
    </submittedName>
</protein>
<evidence type="ECO:0000313" key="3">
    <source>
        <dbReference type="Proteomes" id="UP000187209"/>
    </source>
</evidence>
<dbReference type="AlphaFoldDB" id="A0A1R2CRN3"/>
<evidence type="ECO:0000256" key="1">
    <source>
        <dbReference type="SAM" id="Phobius"/>
    </source>
</evidence>
<gene>
    <name evidence="2" type="ORF">SteCoe_5701</name>
</gene>
<comment type="caution">
    <text evidence="2">The sequence shown here is derived from an EMBL/GenBank/DDBJ whole genome shotgun (WGS) entry which is preliminary data.</text>
</comment>
<organism evidence="2 3">
    <name type="scientific">Stentor coeruleus</name>
    <dbReference type="NCBI Taxonomy" id="5963"/>
    <lineage>
        <taxon>Eukaryota</taxon>
        <taxon>Sar</taxon>
        <taxon>Alveolata</taxon>
        <taxon>Ciliophora</taxon>
        <taxon>Postciliodesmatophora</taxon>
        <taxon>Heterotrichea</taxon>
        <taxon>Heterotrichida</taxon>
        <taxon>Stentoridae</taxon>
        <taxon>Stentor</taxon>
    </lineage>
</organism>
<feature type="transmembrane region" description="Helical" evidence="1">
    <location>
        <begin position="6"/>
        <end position="24"/>
    </location>
</feature>
<evidence type="ECO:0000313" key="2">
    <source>
        <dbReference type="EMBL" id="OMJ91674.1"/>
    </source>
</evidence>
<keyword evidence="1" id="KW-1133">Transmembrane helix</keyword>
<sequence length="255" mass="29771">MVYAVFALVYLVLALITLMINPKVKEEENNPFESQATDRQMKRDDDATDTIPAVGQRFSRPSFKRTDLTIEIPDNDAFVQLGQAAFVVTYFKENCFPFSMKYLASREEKFIKITKWYLTICCELTFSLALVNNFEFNGSRQDYLFICPLTSCLISLIITSIMAFLFMKQVQQSENRFFSKILKYIKFAILLLIWLSCCVYNIIADITKMQDYFIITSLTIGLEILLLEFMRSSLKMAVYVWFKQEKILEDMIDNI</sequence>
<accession>A0A1R2CRN3</accession>